<feature type="domain" description="Nephrocystin 3-like N-terminal" evidence="3">
    <location>
        <begin position="356"/>
        <end position="476"/>
    </location>
</feature>
<keyword evidence="5" id="KW-1185">Reference proteome</keyword>
<sequence length="852" mass="96800">MTEELIKPGHVTRVDNVENQNVGHTKTFGNDQLLNLLNQASDEEIQAVVDKCWKEIEESCTSMFNNRSIKTVDITTGWKVVRLFVSSTFADYHAEREMLVKKVVPALREWCEERLIHLIECDLRWGVPKDSTTEATIRTCLGEINHCSEETGGEPFFLNMLGERYGWIPTSSEISQDIQEEYQWIFPVSITHMEIIHAAYRVHNQNAAFLIRSADFIKDLPPEMTRAFVDTHPLNKAQMKALKDKLRHKFPGQVFDYSCQYDGIDESTGRPKVKLKELENFSDSVLEFFKSAISRSVPEVKQQLSAEEMELSMHNHFIELRGQLVLGRDAEVSTIMEYVQNGTLSDGADTEGLPPLMIIGPAGSGKSALMSHCTLQMKKLGWPLFYHFVGAGPGSMVPHKLFEKLVRWLKGFDPAVQPDNLAAGQGMSTDMLKEKMKKALDELAEKQEVFIIVIDAINQLSDAEAVKHMDWLPSVFPRNVRCVISAVTGSHSAVLLSSEHRTPSPVPLHVGELNESARQEIVKRTLGKYNKKLDTEQMKLLMASPGASNPLWLSLACEELRVFGVFETITHHIKSLPATIKELLQLIINRLINEDENNNVQKMLGFLACSRGGLSETELQYLLSDNLTEPVPMMMWAEVRRTLKPFLRNTASVGEEERLEFFHASIQEVVQETILVGSEEKRKCHLKLADFFVDHCNDDDRVIFMAPEQLKQAGEKKRLLEFLRNDNRSKNRSGFWKNNYYKDLRCNKMLHVGTPFAHDVNICQFCSMRRGAFGGMPFPNKDSCFICGRFSTWKDDRHAAMVCNFHKPPPGPPNMKMCFLCRKPAFQNAWKVYLCPFCGISGVKRCAMLVGE</sequence>
<dbReference type="EMBL" id="CALNXK010000016">
    <property type="protein sequence ID" value="CAH3103479.1"/>
    <property type="molecule type" value="Genomic_DNA"/>
</dbReference>
<dbReference type="Gene3D" id="3.40.50.300">
    <property type="entry name" value="P-loop containing nucleotide triphosphate hydrolases"/>
    <property type="match status" value="1"/>
</dbReference>
<dbReference type="InterPro" id="IPR051191">
    <property type="entry name" value="DCAF12"/>
</dbReference>
<dbReference type="Pfam" id="PF24883">
    <property type="entry name" value="NPHP3_N"/>
    <property type="match status" value="1"/>
</dbReference>
<dbReference type="InterPro" id="IPR056884">
    <property type="entry name" value="NPHP3-like_N"/>
</dbReference>
<evidence type="ECO:0000259" key="2">
    <source>
        <dbReference type="Pfam" id="PF13271"/>
    </source>
</evidence>
<gene>
    <name evidence="4" type="ORF">PLOB_00011281</name>
</gene>
<protein>
    <recommendedName>
        <fullName evidence="6">AAA+ ATPase domain-containing protein</fullName>
    </recommendedName>
</protein>
<reference evidence="4 5" key="1">
    <citation type="submission" date="2022-05" db="EMBL/GenBank/DDBJ databases">
        <authorList>
            <consortium name="Genoscope - CEA"/>
            <person name="William W."/>
        </authorList>
    </citation>
    <scope>NUCLEOTIDE SEQUENCE [LARGE SCALE GENOMIC DNA]</scope>
</reference>
<dbReference type="PANTHER" id="PTHR19860:SF42">
    <property type="entry name" value="RING-TYPE DOMAIN-CONTAINING PROTEIN"/>
    <property type="match status" value="1"/>
</dbReference>
<organism evidence="4 5">
    <name type="scientific">Porites lobata</name>
    <dbReference type="NCBI Taxonomy" id="104759"/>
    <lineage>
        <taxon>Eukaryota</taxon>
        <taxon>Metazoa</taxon>
        <taxon>Cnidaria</taxon>
        <taxon>Anthozoa</taxon>
        <taxon>Hexacorallia</taxon>
        <taxon>Scleractinia</taxon>
        <taxon>Fungiina</taxon>
        <taxon>Poritidae</taxon>
        <taxon>Porites</taxon>
    </lineage>
</organism>
<keyword evidence="1" id="KW-0677">Repeat</keyword>
<comment type="caution">
    <text evidence="4">The sequence shown here is derived from an EMBL/GenBank/DDBJ whole genome shotgun (WGS) entry which is preliminary data.</text>
</comment>
<dbReference type="Proteomes" id="UP001159405">
    <property type="component" value="Unassembled WGS sequence"/>
</dbReference>
<proteinExistence type="predicted"/>
<dbReference type="InterPro" id="IPR025139">
    <property type="entry name" value="DUF4062"/>
</dbReference>
<evidence type="ECO:0000256" key="1">
    <source>
        <dbReference type="ARBA" id="ARBA00022737"/>
    </source>
</evidence>
<accession>A0ABN8NBY9</accession>
<evidence type="ECO:0008006" key="6">
    <source>
        <dbReference type="Google" id="ProtNLM"/>
    </source>
</evidence>
<dbReference type="PANTHER" id="PTHR19860">
    <property type="entry name" value="DDB1- AND CUL4-ASSOCIATED FACTOR 12-RELATED"/>
    <property type="match status" value="1"/>
</dbReference>
<dbReference type="InterPro" id="IPR027417">
    <property type="entry name" value="P-loop_NTPase"/>
</dbReference>
<dbReference type="Pfam" id="PF13271">
    <property type="entry name" value="DUF4062"/>
    <property type="match status" value="1"/>
</dbReference>
<feature type="domain" description="DUF4062" evidence="2">
    <location>
        <begin position="82"/>
        <end position="182"/>
    </location>
</feature>
<evidence type="ECO:0000259" key="3">
    <source>
        <dbReference type="Pfam" id="PF24883"/>
    </source>
</evidence>
<evidence type="ECO:0000313" key="5">
    <source>
        <dbReference type="Proteomes" id="UP001159405"/>
    </source>
</evidence>
<dbReference type="SUPFAM" id="SSF52540">
    <property type="entry name" value="P-loop containing nucleoside triphosphate hydrolases"/>
    <property type="match status" value="1"/>
</dbReference>
<evidence type="ECO:0000313" key="4">
    <source>
        <dbReference type="EMBL" id="CAH3103479.1"/>
    </source>
</evidence>
<name>A0ABN8NBY9_9CNID</name>